<evidence type="ECO:0000256" key="1">
    <source>
        <dbReference type="ARBA" id="ARBA00022490"/>
    </source>
</evidence>
<keyword evidence="2 5" id="KW-0132">Cell division</keyword>
<dbReference type="Pfam" id="PF04079">
    <property type="entry name" value="SMC_ScpB"/>
    <property type="match status" value="1"/>
</dbReference>
<dbReference type="InterPro" id="IPR036388">
    <property type="entry name" value="WH-like_DNA-bd_sf"/>
</dbReference>
<dbReference type="EMBL" id="CP041372">
    <property type="protein sequence ID" value="QKS71039.1"/>
    <property type="molecule type" value="Genomic_DNA"/>
</dbReference>
<dbReference type="GO" id="GO:0051301">
    <property type="term" value="P:cell division"/>
    <property type="evidence" value="ECO:0007669"/>
    <property type="project" value="UniProtKB-KW"/>
</dbReference>
<dbReference type="GO" id="GO:0006260">
    <property type="term" value="P:DNA replication"/>
    <property type="evidence" value="ECO:0007669"/>
    <property type="project" value="UniProtKB-UniRule"/>
</dbReference>
<comment type="similarity">
    <text evidence="5">Belongs to the ScpB family.</text>
</comment>
<comment type="function">
    <text evidence="5">Participates in chromosomal partition during cell division. May act via the formation of a condensin-like complex containing Smc and ScpA that pull DNA away from mid-cell into both cell halves.</text>
</comment>
<name>A0A859FCS7_9BACI</name>
<evidence type="ECO:0000313" key="7">
    <source>
        <dbReference type="Proteomes" id="UP000318138"/>
    </source>
</evidence>
<comment type="subunit">
    <text evidence="5">Homodimer. Homodimerization may be required to stabilize the binding of ScpA to the Smc head domains. Component of a cohesin-like complex composed of ScpA, ScpB and the Smc homodimer, in which ScpA and ScpB bind to the head domain of Smc. The presence of the three proteins is required for the association of the complex with DNA.</text>
</comment>
<reference evidence="7" key="1">
    <citation type="submission" date="2019-07" db="EMBL/GenBank/DDBJ databases">
        <title>Bacillus alkalisoli sp. nov. isolated from saline soil.</title>
        <authorList>
            <person name="Sun J.-Q."/>
            <person name="Xu L."/>
        </authorList>
    </citation>
    <scope>NUCLEOTIDE SEQUENCE [LARGE SCALE GENOMIC DNA]</scope>
    <source>
        <strain evidence="7">M4U3P1</strain>
    </source>
</reference>
<dbReference type="KEGG" id="psua:FLK61_30450"/>
<dbReference type="Gene3D" id="1.10.10.10">
    <property type="entry name" value="Winged helix-like DNA-binding domain superfamily/Winged helix DNA-binding domain"/>
    <property type="match status" value="2"/>
</dbReference>
<evidence type="ECO:0000256" key="2">
    <source>
        <dbReference type="ARBA" id="ARBA00022618"/>
    </source>
</evidence>
<dbReference type="Proteomes" id="UP000318138">
    <property type="component" value="Chromosome"/>
</dbReference>
<evidence type="ECO:0000313" key="6">
    <source>
        <dbReference type="EMBL" id="QKS71039.1"/>
    </source>
</evidence>
<accession>A0A859FCS7</accession>
<dbReference type="GO" id="GO:0005737">
    <property type="term" value="C:cytoplasm"/>
    <property type="evidence" value="ECO:0007669"/>
    <property type="project" value="UniProtKB-SubCell"/>
</dbReference>
<dbReference type="InterPro" id="IPR005234">
    <property type="entry name" value="ScpB_csome_segregation"/>
</dbReference>
<organism evidence="6 7">
    <name type="scientific">Paenalkalicoccus suaedae</name>
    <dbReference type="NCBI Taxonomy" id="2592382"/>
    <lineage>
        <taxon>Bacteria</taxon>
        <taxon>Bacillati</taxon>
        <taxon>Bacillota</taxon>
        <taxon>Bacilli</taxon>
        <taxon>Bacillales</taxon>
        <taxon>Bacillaceae</taxon>
        <taxon>Paenalkalicoccus</taxon>
    </lineage>
</organism>
<keyword evidence="7" id="KW-1185">Reference proteome</keyword>
<comment type="subcellular location">
    <subcellularLocation>
        <location evidence="5">Cytoplasm</location>
    </subcellularLocation>
    <text evidence="5">Associated with two foci at the outer edges of the nucleoid region in young cells, and at four foci within both cell halves in older cells.</text>
</comment>
<evidence type="ECO:0000256" key="3">
    <source>
        <dbReference type="ARBA" id="ARBA00022829"/>
    </source>
</evidence>
<dbReference type="PANTHER" id="PTHR34298:SF2">
    <property type="entry name" value="SEGREGATION AND CONDENSATION PROTEIN B"/>
    <property type="match status" value="1"/>
</dbReference>
<dbReference type="SUPFAM" id="SSF46785">
    <property type="entry name" value="Winged helix' DNA-binding domain"/>
    <property type="match status" value="2"/>
</dbReference>
<protein>
    <recommendedName>
        <fullName evidence="5">Segregation and condensation protein B</fullName>
    </recommendedName>
</protein>
<gene>
    <name evidence="5 6" type="primary">scpB</name>
    <name evidence="6" type="ORF">FLK61_30450</name>
</gene>
<dbReference type="HAMAP" id="MF_01804">
    <property type="entry name" value="ScpB"/>
    <property type="match status" value="1"/>
</dbReference>
<evidence type="ECO:0000256" key="4">
    <source>
        <dbReference type="ARBA" id="ARBA00023306"/>
    </source>
</evidence>
<dbReference type="GO" id="GO:0051304">
    <property type="term" value="P:chromosome separation"/>
    <property type="evidence" value="ECO:0007669"/>
    <property type="project" value="InterPro"/>
</dbReference>
<keyword evidence="3 5" id="KW-0159">Chromosome partition</keyword>
<proteinExistence type="inferred from homology"/>
<sequence>MKLQSNGKGTTTSLDSQEIVAVIEGLLFVSGEEGMEEKQLMDVLEIDKKSLYFYIEELKSQYASKKRGIQVVSVAGGFQLTTKEEHAPYFKRLVQSPTSATLSQAALESLAIIAYRQPISRMGIEDIRGVKTERPLRTLQSKGLVKEVGRQDGTGRAILYGTTKQFLEQFGLATINDLPELPDLTDEDAAEDVDLFFERFQQQLEDTQTNE</sequence>
<keyword evidence="4 5" id="KW-0131">Cell cycle</keyword>
<keyword evidence="1 5" id="KW-0963">Cytoplasm</keyword>
<dbReference type="AlphaFoldDB" id="A0A859FCS7"/>
<dbReference type="PANTHER" id="PTHR34298">
    <property type="entry name" value="SEGREGATION AND CONDENSATION PROTEIN B"/>
    <property type="match status" value="1"/>
</dbReference>
<dbReference type="NCBIfam" id="TIGR00281">
    <property type="entry name" value="SMC-Scp complex subunit ScpB"/>
    <property type="match status" value="1"/>
</dbReference>
<dbReference type="PIRSF" id="PIRSF019345">
    <property type="entry name" value="ScpB"/>
    <property type="match status" value="1"/>
</dbReference>
<dbReference type="InterPro" id="IPR036390">
    <property type="entry name" value="WH_DNA-bd_sf"/>
</dbReference>
<evidence type="ECO:0000256" key="5">
    <source>
        <dbReference type="HAMAP-Rule" id="MF_01804"/>
    </source>
</evidence>